<dbReference type="GO" id="GO:0006364">
    <property type="term" value="P:rRNA processing"/>
    <property type="evidence" value="ECO:0007669"/>
    <property type="project" value="UniProtKB-UniRule"/>
</dbReference>
<evidence type="ECO:0000256" key="3">
    <source>
        <dbReference type="ARBA" id="ARBA00022552"/>
    </source>
</evidence>
<dbReference type="GO" id="GO:0005737">
    <property type="term" value="C:cytoplasm"/>
    <property type="evidence" value="ECO:0007669"/>
    <property type="project" value="UniProtKB-SubCell"/>
</dbReference>
<dbReference type="Gene3D" id="2.30.30.240">
    <property type="entry name" value="PRC-barrel domain"/>
    <property type="match status" value="1"/>
</dbReference>
<reference evidence="8 9" key="1">
    <citation type="journal article" date="2009" name="Stand. Genomic Sci.">
        <title>Complete genome sequence of Streptobacillus moniliformis type strain (9901T).</title>
        <authorList>
            <person name="Nolan M."/>
            <person name="Gronow S."/>
            <person name="Lapidus A."/>
            <person name="Ivanova N."/>
            <person name="Copeland A."/>
            <person name="Lucas S."/>
            <person name="Del Rio T.G."/>
            <person name="Chen F."/>
            <person name="Tice H."/>
            <person name="Pitluck S."/>
            <person name="Cheng J.F."/>
            <person name="Sims D."/>
            <person name="Meincke L."/>
            <person name="Bruce D."/>
            <person name="Goodwin L."/>
            <person name="Brettin T."/>
            <person name="Han C."/>
            <person name="Detter J.C."/>
            <person name="Ovchinikova G."/>
            <person name="Pati A."/>
            <person name="Mavromatis K."/>
            <person name="Mikhailova N."/>
            <person name="Chen A."/>
            <person name="Palaniappan K."/>
            <person name="Land M."/>
            <person name="Hauser L."/>
            <person name="Chang Y.J."/>
            <person name="Jeffries C.D."/>
            <person name="Rohde M."/>
            <person name="Sproer C."/>
            <person name="Goker M."/>
            <person name="Bristow J."/>
            <person name="Eisen J.A."/>
            <person name="Markowitz V."/>
            <person name="Hugenholtz P."/>
            <person name="Kyrpides N.C."/>
            <person name="Klenk H.P."/>
            <person name="Chain P."/>
        </authorList>
    </citation>
    <scope>NUCLEOTIDE SEQUENCE [LARGE SCALE GENOMIC DNA]</scope>
    <source>
        <strain evidence="9">ATCC 14647 / DSM 12112 / NCTC 10651 / 9901</strain>
    </source>
</reference>
<dbReference type="Gene3D" id="2.40.30.60">
    <property type="entry name" value="RimM"/>
    <property type="match status" value="1"/>
</dbReference>
<protein>
    <recommendedName>
        <fullName evidence="5">Ribosome maturation factor RimM</fullName>
    </recommendedName>
</protein>
<dbReference type="Pfam" id="PF01782">
    <property type="entry name" value="RimM"/>
    <property type="match status" value="1"/>
</dbReference>
<dbReference type="SUPFAM" id="SSF50346">
    <property type="entry name" value="PRC-barrel domain"/>
    <property type="match status" value="1"/>
</dbReference>
<dbReference type="PANTHER" id="PTHR33692">
    <property type="entry name" value="RIBOSOME MATURATION FACTOR RIMM"/>
    <property type="match status" value="1"/>
</dbReference>
<dbReference type="InterPro" id="IPR036976">
    <property type="entry name" value="RimM_N_sf"/>
</dbReference>
<evidence type="ECO:0000256" key="5">
    <source>
        <dbReference type="HAMAP-Rule" id="MF_00014"/>
    </source>
</evidence>
<evidence type="ECO:0000313" key="9">
    <source>
        <dbReference type="Proteomes" id="UP000002072"/>
    </source>
</evidence>
<dbReference type="InterPro" id="IPR011033">
    <property type="entry name" value="PRC_barrel-like_sf"/>
</dbReference>
<comment type="domain">
    <text evidence="5">The PRC barrel domain binds ribosomal protein uS19.</text>
</comment>
<dbReference type="KEGG" id="smf:Smon_0848"/>
<evidence type="ECO:0000256" key="2">
    <source>
        <dbReference type="ARBA" id="ARBA00022517"/>
    </source>
</evidence>
<dbReference type="HAMAP" id="MF_00014">
    <property type="entry name" value="Ribosome_mat_RimM"/>
    <property type="match status" value="1"/>
</dbReference>
<name>D1AYE0_STRM9</name>
<comment type="subunit">
    <text evidence="5">Binds ribosomal protein uS19.</text>
</comment>
<dbReference type="NCBIfam" id="TIGR02273">
    <property type="entry name" value="16S_RimM"/>
    <property type="match status" value="1"/>
</dbReference>
<dbReference type="InterPro" id="IPR009000">
    <property type="entry name" value="Transl_B-barrel_sf"/>
</dbReference>
<dbReference type="OrthoDB" id="9810331at2"/>
<proteinExistence type="inferred from homology"/>
<dbReference type="GO" id="GO:0042274">
    <property type="term" value="P:ribosomal small subunit biogenesis"/>
    <property type="evidence" value="ECO:0007669"/>
    <property type="project" value="UniProtKB-UniRule"/>
</dbReference>
<feature type="domain" description="RimM N-terminal" evidence="6">
    <location>
        <begin position="7"/>
        <end position="88"/>
    </location>
</feature>
<dbReference type="InterPro" id="IPR011961">
    <property type="entry name" value="RimM"/>
</dbReference>
<dbReference type="GeneID" id="29674225"/>
<evidence type="ECO:0000313" key="8">
    <source>
        <dbReference type="EMBL" id="ACZ01316.1"/>
    </source>
</evidence>
<dbReference type="PANTHER" id="PTHR33692:SF1">
    <property type="entry name" value="RIBOSOME MATURATION FACTOR RIMM"/>
    <property type="match status" value="1"/>
</dbReference>
<keyword evidence="1 5" id="KW-0963">Cytoplasm</keyword>
<keyword evidence="9" id="KW-1185">Reference proteome</keyword>
<evidence type="ECO:0000256" key="4">
    <source>
        <dbReference type="ARBA" id="ARBA00023186"/>
    </source>
</evidence>
<dbReference type="EMBL" id="CP001779">
    <property type="protein sequence ID" value="ACZ01316.1"/>
    <property type="molecule type" value="Genomic_DNA"/>
</dbReference>
<evidence type="ECO:0000259" key="7">
    <source>
        <dbReference type="Pfam" id="PF24986"/>
    </source>
</evidence>
<dbReference type="Proteomes" id="UP000002072">
    <property type="component" value="Chromosome"/>
</dbReference>
<dbReference type="SUPFAM" id="SSF50447">
    <property type="entry name" value="Translation proteins"/>
    <property type="match status" value="1"/>
</dbReference>
<keyword evidence="3 5" id="KW-0698">rRNA processing</keyword>
<organism evidence="8 9">
    <name type="scientific">Streptobacillus moniliformis (strain ATCC 14647 / DSM 12112 / NCTC 10651 / 9901)</name>
    <dbReference type="NCBI Taxonomy" id="519441"/>
    <lineage>
        <taxon>Bacteria</taxon>
        <taxon>Fusobacteriati</taxon>
        <taxon>Fusobacteriota</taxon>
        <taxon>Fusobacteriia</taxon>
        <taxon>Fusobacteriales</taxon>
        <taxon>Leptotrichiaceae</taxon>
        <taxon>Streptobacillus</taxon>
    </lineage>
</organism>
<dbReference type="AlphaFoldDB" id="D1AYE0"/>
<keyword evidence="4 5" id="KW-0143">Chaperone</keyword>
<dbReference type="Pfam" id="PF24986">
    <property type="entry name" value="PRC_RimM"/>
    <property type="match status" value="1"/>
</dbReference>
<comment type="similarity">
    <text evidence="5">Belongs to the RimM family.</text>
</comment>
<dbReference type="eggNOG" id="COG0806">
    <property type="taxonomic scope" value="Bacteria"/>
</dbReference>
<dbReference type="GO" id="GO:0043022">
    <property type="term" value="F:ribosome binding"/>
    <property type="evidence" value="ECO:0007669"/>
    <property type="project" value="InterPro"/>
</dbReference>
<comment type="subcellular location">
    <subcellularLocation>
        <location evidence="5">Cytoplasm</location>
    </subcellularLocation>
</comment>
<comment type="function">
    <text evidence="5">An accessory protein needed during the final step in the assembly of 30S ribosomal subunit, possibly for assembly of the head region. Essential for efficient processing of 16S rRNA. May be needed both before and after RbfA during the maturation of 16S rRNA. It has affinity for free ribosomal 30S subunits but not for 70S ribosomes.</text>
</comment>
<dbReference type="InterPro" id="IPR056792">
    <property type="entry name" value="PRC_RimM"/>
</dbReference>
<dbReference type="STRING" id="519441.Smon_0848"/>
<evidence type="ECO:0000259" key="6">
    <source>
        <dbReference type="Pfam" id="PF01782"/>
    </source>
</evidence>
<sequence>MEDLILIGTITGTHRLLGTLKVRTIFPLLDELKNLNVIIKNDFNDIKIAKVENVKGITGKRALIDIDKIKNVDEAKSLIGYKIYVRADLIPEYEEDESIIGYRVLHDLEDIGEVVDIMDTAAHPILVVIKEEKEVLIPFIDVFVKEIEYDKKLIKVELLEGMI</sequence>
<gene>
    <name evidence="5" type="primary">rimM</name>
    <name evidence="8" type="ordered locus">Smon_0848</name>
</gene>
<dbReference type="GO" id="GO:0005840">
    <property type="term" value="C:ribosome"/>
    <property type="evidence" value="ECO:0007669"/>
    <property type="project" value="InterPro"/>
</dbReference>
<feature type="domain" description="Ribosome maturation factor RimM PRC barrel" evidence="7">
    <location>
        <begin position="97"/>
        <end position="162"/>
    </location>
</feature>
<evidence type="ECO:0000256" key="1">
    <source>
        <dbReference type="ARBA" id="ARBA00022490"/>
    </source>
</evidence>
<keyword evidence="2 5" id="KW-0690">Ribosome biogenesis</keyword>
<accession>D1AYE0</accession>
<dbReference type="HOGENOM" id="CLU_077636_3_2_0"/>
<dbReference type="InterPro" id="IPR002676">
    <property type="entry name" value="RimM_N"/>
</dbReference>
<dbReference type="RefSeq" id="WP_012858866.1">
    <property type="nucleotide sequence ID" value="NC_013515.1"/>
</dbReference>